<dbReference type="AlphaFoldDB" id="A0A3N1HL56"/>
<keyword evidence="3" id="KW-1185">Reference proteome</keyword>
<name>A0A3N1HL56_9ACTN</name>
<dbReference type="Pfam" id="PF02190">
    <property type="entry name" value="LON_substr_bdg"/>
    <property type="match status" value="1"/>
</dbReference>
<gene>
    <name evidence="2" type="ORF">EDC03_1667</name>
</gene>
<dbReference type="PANTHER" id="PTHR46732">
    <property type="entry name" value="ATP-DEPENDENT PROTEASE LA (LON) DOMAIN PROTEIN"/>
    <property type="match status" value="1"/>
</dbReference>
<dbReference type="InParanoid" id="A0A3N1HL56"/>
<dbReference type="Proteomes" id="UP000276232">
    <property type="component" value="Unassembled WGS sequence"/>
</dbReference>
<dbReference type="InterPro" id="IPR003111">
    <property type="entry name" value="Lon_prtase_N"/>
</dbReference>
<organism evidence="2 3">
    <name type="scientific">Pseudokineococcus lusitanus</name>
    <dbReference type="NCBI Taxonomy" id="763993"/>
    <lineage>
        <taxon>Bacteria</taxon>
        <taxon>Bacillati</taxon>
        <taxon>Actinomycetota</taxon>
        <taxon>Actinomycetes</taxon>
        <taxon>Kineosporiales</taxon>
        <taxon>Kineosporiaceae</taxon>
        <taxon>Pseudokineococcus</taxon>
    </lineage>
</organism>
<comment type="caution">
    <text evidence="2">The sequence shown here is derived from an EMBL/GenBank/DDBJ whole genome shotgun (WGS) entry which is preliminary data.</text>
</comment>
<dbReference type="SMART" id="SM00464">
    <property type="entry name" value="LON"/>
    <property type="match status" value="1"/>
</dbReference>
<dbReference type="InterPro" id="IPR046336">
    <property type="entry name" value="Lon_prtase_N_sf"/>
</dbReference>
<feature type="domain" description="Lon N-terminal" evidence="1">
    <location>
        <begin position="24"/>
        <end position="220"/>
    </location>
</feature>
<dbReference type="PROSITE" id="PS51787">
    <property type="entry name" value="LON_N"/>
    <property type="match status" value="1"/>
</dbReference>
<evidence type="ECO:0000313" key="3">
    <source>
        <dbReference type="Proteomes" id="UP000276232"/>
    </source>
</evidence>
<dbReference type="Gene3D" id="1.20.58.1480">
    <property type="match status" value="1"/>
</dbReference>
<dbReference type="PANTHER" id="PTHR46732:SF8">
    <property type="entry name" value="ATP-DEPENDENT PROTEASE LA (LON) DOMAIN PROTEIN"/>
    <property type="match status" value="1"/>
</dbReference>
<evidence type="ECO:0000259" key="1">
    <source>
        <dbReference type="PROSITE" id="PS51787"/>
    </source>
</evidence>
<dbReference type="EMBL" id="RJKN01000004">
    <property type="protein sequence ID" value="ROP43072.1"/>
    <property type="molecule type" value="Genomic_DNA"/>
</dbReference>
<accession>A0A3N1HL56</accession>
<dbReference type="SUPFAM" id="SSF88697">
    <property type="entry name" value="PUA domain-like"/>
    <property type="match status" value="1"/>
</dbReference>
<proteinExistence type="predicted"/>
<sequence>MPGRRSALPGTRCGPALATYARRVQPLPLFPLPSVLVPGLVLPLHVFEPRYRALARHLEELPAQRRVFGVVALKPGRDVREGADALHDVGTTAVVRDMTALEDGRYEIVTSGALRFRLHGLDETAGTEWATGLVTPLDEPDGDADRAPALAARVRTAFAAYRARLGNGEDDAVTITSPKVVSYLVTAGMVLDLPERQHLLSLPDTTSRLTAELRLLAREDAMLEATGALPQTSPDLSFATPN</sequence>
<protein>
    <recommendedName>
        <fullName evidence="1">Lon N-terminal domain-containing protein</fullName>
    </recommendedName>
</protein>
<evidence type="ECO:0000313" key="2">
    <source>
        <dbReference type="EMBL" id="ROP43072.1"/>
    </source>
</evidence>
<reference evidence="2 3" key="1">
    <citation type="journal article" date="2015" name="Stand. Genomic Sci.">
        <title>Genomic Encyclopedia of Bacterial and Archaeal Type Strains, Phase III: the genomes of soil and plant-associated and newly described type strains.</title>
        <authorList>
            <person name="Whitman W.B."/>
            <person name="Woyke T."/>
            <person name="Klenk H.P."/>
            <person name="Zhou Y."/>
            <person name="Lilburn T.G."/>
            <person name="Beck B.J."/>
            <person name="De Vos P."/>
            <person name="Vandamme P."/>
            <person name="Eisen J.A."/>
            <person name="Garrity G."/>
            <person name="Hugenholtz P."/>
            <person name="Kyrpides N.C."/>
        </authorList>
    </citation>
    <scope>NUCLEOTIDE SEQUENCE [LARGE SCALE GENOMIC DNA]</scope>
    <source>
        <strain evidence="2 3">CECT 7306</strain>
    </source>
</reference>
<dbReference type="InterPro" id="IPR015947">
    <property type="entry name" value="PUA-like_sf"/>
</dbReference>
<dbReference type="Gene3D" id="2.30.130.40">
    <property type="entry name" value="LON domain-like"/>
    <property type="match status" value="1"/>
</dbReference>